<dbReference type="InterPro" id="IPR003280">
    <property type="entry name" value="2pore_dom_K_chnl"/>
</dbReference>
<evidence type="ECO:0000313" key="12">
    <source>
        <dbReference type="Proteomes" id="UP000298663"/>
    </source>
</evidence>
<evidence type="ECO:0000256" key="5">
    <source>
        <dbReference type="ARBA" id="ARBA00023065"/>
    </source>
</evidence>
<sequence>MTLLISHIQYRWRHVWIHIVLIILLICDVLVGAVVFRLLESAHEQEECQRVLKTKRDSMRVLVEEFVRLGNDSDKVIQERTNYLLNEYIYSVMQSFETPYGDCSKEMWSYPKTILFCSAALTTIGYGDVTPTTTLGRLALVIYGLLGVPLALVTLGDMAKFLANLFLKITLKAMKLIYPKREIQDYESSTILLWLIPICYPILMGIPMTYWEPSWTTLEAMYFSCISILSIGYGDYVPESMKSMLLTMTIVFIGLILNSMLIDIHYWGTFPESTKRFLKLVLRKATQNRRNARKVKIPRVDEDRNVSQHFLTLRLRKGVTNKEYIKYL</sequence>
<comment type="subcellular location">
    <subcellularLocation>
        <location evidence="1">Membrane</location>
        <topology evidence="1">Multi-pass membrane protein</topology>
    </subcellularLocation>
</comment>
<keyword evidence="4 9" id="KW-1133">Transmembrane helix</keyword>
<feature type="domain" description="Potassium channel" evidence="10">
    <location>
        <begin position="97"/>
        <end position="163"/>
    </location>
</feature>
<feature type="transmembrane region" description="Helical" evidence="9">
    <location>
        <begin position="244"/>
        <end position="267"/>
    </location>
</feature>
<comment type="caution">
    <text evidence="11">The sequence shown here is derived from an EMBL/GenBank/DDBJ whole genome shotgun (WGS) entry which is preliminary data.</text>
</comment>
<comment type="similarity">
    <text evidence="8">Belongs to the two pore domain potassium channel (TC 1.A.1.8) family.</text>
</comment>
<dbReference type="Proteomes" id="UP000298663">
    <property type="component" value="Unassembled WGS sequence"/>
</dbReference>
<dbReference type="GO" id="GO:0005886">
    <property type="term" value="C:plasma membrane"/>
    <property type="evidence" value="ECO:0007669"/>
    <property type="project" value="TreeGrafter"/>
</dbReference>
<evidence type="ECO:0000256" key="4">
    <source>
        <dbReference type="ARBA" id="ARBA00022989"/>
    </source>
</evidence>
<dbReference type="OrthoDB" id="297496at2759"/>
<feature type="transmembrane region" description="Helical" evidence="9">
    <location>
        <begin position="113"/>
        <end position="129"/>
    </location>
</feature>
<proteinExistence type="inferred from homology"/>
<feature type="transmembrane region" description="Helical" evidence="9">
    <location>
        <begin position="188"/>
        <end position="208"/>
    </location>
</feature>
<keyword evidence="6 9" id="KW-0472">Membrane</keyword>
<evidence type="ECO:0000256" key="7">
    <source>
        <dbReference type="ARBA" id="ARBA00023303"/>
    </source>
</evidence>
<evidence type="ECO:0000256" key="6">
    <source>
        <dbReference type="ARBA" id="ARBA00023136"/>
    </source>
</evidence>
<gene>
    <name evidence="11" type="ORF">L596_001233</name>
</gene>
<organism evidence="11 12">
    <name type="scientific">Steinernema carpocapsae</name>
    <name type="common">Entomopathogenic nematode</name>
    <dbReference type="NCBI Taxonomy" id="34508"/>
    <lineage>
        <taxon>Eukaryota</taxon>
        <taxon>Metazoa</taxon>
        <taxon>Ecdysozoa</taxon>
        <taxon>Nematoda</taxon>
        <taxon>Chromadorea</taxon>
        <taxon>Rhabditida</taxon>
        <taxon>Tylenchina</taxon>
        <taxon>Panagrolaimomorpha</taxon>
        <taxon>Strongyloidoidea</taxon>
        <taxon>Steinernematidae</taxon>
        <taxon>Steinernema</taxon>
    </lineage>
</organism>
<evidence type="ECO:0000313" key="11">
    <source>
        <dbReference type="EMBL" id="TMS33500.1"/>
    </source>
</evidence>
<dbReference type="PANTHER" id="PTHR11003:SF335">
    <property type="entry name" value="POTASSIUM CHANNEL DOMAIN-CONTAINING PROTEIN"/>
    <property type="match status" value="1"/>
</dbReference>
<feature type="transmembrane region" description="Helical" evidence="9">
    <location>
        <begin position="15"/>
        <end position="36"/>
    </location>
</feature>
<dbReference type="Gene3D" id="1.10.287.70">
    <property type="match status" value="1"/>
</dbReference>
<keyword evidence="7 8" id="KW-0407">Ion channel</keyword>
<evidence type="ECO:0000259" key="10">
    <source>
        <dbReference type="Pfam" id="PF07885"/>
    </source>
</evidence>
<feature type="domain" description="Potassium channel" evidence="10">
    <location>
        <begin position="202"/>
        <end position="262"/>
    </location>
</feature>
<evidence type="ECO:0000256" key="8">
    <source>
        <dbReference type="RuleBase" id="RU003857"/>
    </source>
</evidence>
<dbReference type="SUPFAM" id="SSF81324">
    <property type="entry name" value="Voltage-gated potassium channels"/>
    <property type="match status" value="2"/>
</dbReference>
<evidence type="ECO:0000256" key="2">
    <source>
        <dbReference type="ARBA" id="ARBA00022448"/>
    </source>
</evidence>
<reference evidence="11 12" key="1">
    <citation type="journal article" date="2015" name="Genome Biol.">
        <title>Comparative genomics of Steinernema reveals deeply conserved gene regulatory networks.</title>
        <authorList>
            <person name="Dillman A.R."/>
            <person name="Macchietto M."/>
            <person name="Porter C.F."/>
            <person name="Rogers A."/>
            <person name="Williams B."/>
            <person name="Antoshechkin I."/>
            <person name="Lee M.M."/>
            <person name="Goodwin Z."/>
            <person name="Lu X."/>
            <person name="Lewis E.E."/>
            <person name="Goodrich-Blair H."/>
            <person name="Stock S.P."/>
            <person name="Adams B.J."/>
            <person name="Sternberg P.W."/>
            <person name="Mortazavi A."/>
        </authorList>
    </citation>
    <scope>NUCLEOTIDE SEQUENCE [LARGE SCALE GENOMIC DNA]</scope>
    <source>
        <strain evidence="11 12">ALL</strain>
    </source>
</reference>
<dbReference type="GO" id="GO:0022841">
    <property type="term" value="F:potassium ion leak channel activity"/>
    <property type="evidence" value="ECO:0007669"/>
    <property type="project" value="TreeGrafter"/>
</dbReference>
<keyword evidence="5 8" id="KW-0406">Ion transport</keyword>
<reference evidence="11 12" key="2">
    <citation type="journal article" date="2019" name="G3 (Bethesda)">
        <title>Hybrid Assembly of the Genome of the Entomopathogenic Nematode Steinernema carpocapsae Identifies the X-Chromosome.</title>
        <authorList>
            <person name="Serra L."/>
            <person name="Macchietto M."/>
            <person name="Macias-Munoz A."/>
            <person name="McGill C.J."/>
            <person name="Rodriguez I.M."/>
            <person name="Rodriguez B."/>
            <person name="Murad R."/>
            <person name="Mortazavi A."/>
        </authorList>
    </citation>
    <scope>NUCLEOTIDE SEQUENCE [LARGE SCALE GENOMIC DNA]</scope>
    <source>
        <strain evidence="11 12">ALL</strain>
    </source>
</reference>
<keyword evidence="3 8" id="KW-0812">Transmembrane</keyword>
<dbReference type="PANTHER" id="PTHR11003">
    <property type="entry name" value="POTASSIUM CHANNEL, SUBFAMILY K"/>
    <property type="match status" value="1"/>
</dbReference>
<evidence type="ECO:0000256" key="3">
    <source>
        <dbReference type="ARBA" id="ARBA00022692"/>
    </source>
</evidence>
<evidence type="ECO:0000256" key="1">
    <source>
        <dbReference type="ARBA" id="ARBA00004141"/>
    </source>
</evidence>
<name>A0A4U8UKE4_STECR</name>
<dbReference type="AlphaFoldDB" id="A0A4U8UKE4"/>
<dbReference type="Pfam" id="PF07885">
    <property type="entry name" value="Ion_trans_2"/>
    <property type="match status" value="2"/>
</dbReference>
<dbReference type="InterPro" id="IPR013099">
    <property type="entry name" value="K_chnl_dom"/>
</dbReference>
<evidence type="ECO:0000256" key="9">
    <source>
        <dbReference type="SAM" id="Phobius"/>
    </source>
</evidence>
<dbReference type="GO" id="GO:0015271">
    <property type="term" value="F:outward rectifier potassium channel activity"/>
    <property type="evidence" value="ECO:0007669"/>
    <property type="project" value="TreeGrafter"/>
</dbReference>
<dbReference type="EMBL" id="AZBU02000001">
    <property type="protein sequence ID" value="TMS33500.1"/>
    <property type="molecule type" value="Genomic_DNA"/>
</dbReference>
<dbReference type="PRINTS" id="PR01333">
    <property type="entry name" value="2POREKCHANEL"/>
</dbReference>
<keyword evidence="2 8" id="KW-0813">Transport</keyword>
<accession>A0A4U8UKE4</accession>
<protein>
    <recommendedName>
        <fullName evidence="10">Potassium channel domain-containing protein</fullName>
    </recommendedName>
</protein>
<keyword evidence="12" id="KW-1185">Reference proteome</keyword>
<feature type="transmembrane region" description="Helical" evidence="9">
    <location>
        <begin position="141"/>
        <end position="167"/>
    </location>
</feature>
<dbReference type="GO" id="GO:0030322">
    <property type="term" value="P:stabilization of membrane potential"/>
    <property type="evidence" value="ECO:0007669"/>
    <property type="project" value="TreeGrafter"/>
</dbReference>